<dbReference type="GO" id="GO:0019350">
    <property type="term" value="P:teichoic acid biosynthetic process"/>
    <property type="evidence" value="ECO:0007669"/>
    <property type="project" value="UniProtKB-KW"/>
</dbReference>
<keyword evidence="5" id="KW-0777">Teichoic acid biosynthesis</keyword>
<evidence type="ECO:0000313" key="7">
    <source>
        <dbReference type="EMBL" id="KRK26635.1"/>
    </source>
</evidence>
<dbReference type="InterPro" id="IPR043148">
    <property type="entry name" value="TagF_C"/>
</dbReference>
<evidence type="ECO:0000256" key="6">
    <source>
        <dbReference type="ARBA" id="ARBA00023136"/>
    </source>
</evidence>
<dbReference type="Gene3D" id="3.40.50.11820">
    <property type="match status" value="1"/>
</dbReference>
<dbReference type="Gene3D" id="3.40.50.12580">
    <property type="match status" value="1"/>
</dbReference>
<comment type="similarity">
    <text evidence="2">Belongs to the CDP-glycerol glycerophosphotransferase family.</text>
</comment>
<evidence type="ECO:0000313" key="8">
    <source>
        <dbReference type="Proteomes" id="UP000051020"/>
    </source>
</evidence>
<dbReference type="InterPro" id="IPR007554">
    <property type="entry name" value="Glycerophosphate_synth"/>
</dbReference>
<dbReference type="EMBL" id="AZCU01000002">
    <property type="protein sequence ID" value="KRK26635.1"/>
    <property type="molecule type" value="Genomic_DNA"/>
</dbReference>
<dbReference type="GO" id="GO:0047355">
    <property type="term" value="F:CDP-glycerol glycerophosphotransferase activity"/>
    <property type="evidence" value="ECO:0007669"/>
    <property type="project" value="InterPro"/>
</dbReference>
<keyword evidence="4" id="KW-0808">Transferase</keyword>
<comment type="caution">
    <text evidence="7">The sequence shown here is derived from an EMBL/GenBank/DDBJ whole genome shotgun (WGS) entry which is preliminary data.</text>
</comment>
<evidence type="ECO:0000256" key="4">
    <source>
        <dbReference type="ARBA" id="ARBA00022679"/>
    </source>
</evidence>
<keyword evidence="6" id="KW-0472">Membrane</keyword>
<accession>A0A837RDJ5</accession>
<sequence length="384" mass="44199">MKKIIYIWLVRIVSWLAHFKSTDQVIYLMSFADNLDFIRQLADRLPQRVMVYYLPGAQAGAKQLAAEGIATQPFQDSIGFALHGVPVLTRAADIYLDNYYAFTAGLTRRPNQRMIQLWHAAGAVKTFGWGDPQTVKRSAGDQRRFQAVYNQITDYVVGADKMGQVFADSYHVPMARMRVLGYPRSDRYRQSKWVQQTAAAIYQRYPDFKQQEVILYAPTYRAGVQFALPTDFDQLQLRANQRLIIKLHPHLASQERDLQARFPDQVTLVPEFSTDELLTVASTLISDYSSVVFDYALLPNCQKMIFYVFDWQHYEREVGLQADFKEWAPGPMVTTMAELNQVLAAPAKPMQLTNFNQLWNTRNDGHAGERTLAYFYPHTTTHEQ</sequence>
<evidence type="ECO:0000256" key="2">
    <source>
        <dbReference type="ARBA" id="ARBA00010488"/>
    </source>
</evidence>
<dbReference type="PANTHER" id="PTHR37316:SF1">
    <property type="entry name" value="TEICHOIC ACID GLYCEROL-PHOSPHATE PRIMASE"/>
    <property type="match status" value="1"/>
</dbReference>
<dbReference type="RefSeq" id="WP_050338520.1">
    <property type="nucleotide sequence ID" value="NZ_AZCU01000002.1"/>
</dbReference>
<dbReference type="InterPro" id="IPR043149">
    <property type="entry name" value="TagF_N"/>
</dbReference>
<dbReference type="AlphaFoldDB" id="A0A837RDJ5"/>
<evidence type="ECO:0000256" key="1">
    <source>
        <dbReference type="ARBA" id="ARBA00004202"/>
    </source>
</evidence>
<evidence type="ECO:0000256" key="5">
    <source>
        <dbReference type="ARBA" id="ARBA00022944"/>
    </source>
</evidence>
<name>A0A837RDJ5_LACPE</name>
<comment type="subcellular location">
    <subcellularLocation>
        <location evidence="1">Cell membrane</location>
        <topology evidence="1">Peripheral membrane protein</topology>
    </subcellularLocation>
</comment>
<evidence type="ECO:0000256" key="3">
    <source>
        <dbReference type="ARBA" id="ARBA00022475"/>
    </source>
</evidence>
<dbReference type="Pfam" id="PF04464">
    <property type="entry name" value="Glyphos_transf"/>
    <property type="match status" value="1"/>
</dbReference>
<dbReference type="PANTHER" id="PTHR37316">
    <property type="entry name" value="TEICHOIC ACID GLYCEROL-PHOSPHATE PRIMASE"/>
    <property type="match status" value="1"/>
</dbReference>
<dbReference type="GO" id="GO:0005886">
    <property type="term" value="C:plasma membrane"/>
    <property type="evidence" value="ECO:0007669"/>
    <property type="project" value="UniProtKB-SubCell"/>
</dbReference>
<reference evidence="7 8" key="1">
    <citation type="journal article" date="2015" name="Genome Announc.">
        <title>Expanding the biotechnology potential of lactobacilli through comparative genomics of 213 strains and associated genera.</title>
        <authorList>
            <person name="Sun Z."/>
            <person name="Harris H.M."/>
            <person name="McCann A."/>
            <person name="Guo C."/>
            <person name="Argimon S."/>
            <person name="Zhang W."/>
            <person name="Yang X."/>
            <person name="Jeffery I.B."/>
            <person name="Cooney J.C."/>
            <person name="Kagawa T.F."/>
            <person name="Liu W."/>
            <person name="Song Y."/>
            <person name="Salvetti E."/>
            <person name="Wrobel A."/>
            <person name="Rasinkangas P."/>
            <person name="Parkhill J."/>
            <person name="Rea M.C."/>
            <person name="O'Sullivan O."/>
            <person name="Ritari J."/>
            <person name="Douillard F.P."/>
            <person name="Paul Ross R."/>
            <person name="Yang R."/>
            <person name="Briner A.E."/>
            <person name="Felis G.E."/>
            <person name="de Vos W.M."/>
            <person name="Barrangou R."/>
            <person name="Klaenhammer T.R."/>
            <person name="Caufield P.W."/>
            <person name="Cui Y."/>
            <person name="Zhang H."/>
            <person name="O'Toole P.W."/>
        </authorList>
    </citation>
    <scope>NUCLEOTIDE SEQUENCE [LARGE SCALE GENOMIC DNA]</scope>
    <source>
        <strain evidence="7 8">DSM 20314</strain>
    </source>
</reference>
<dbReference type="Proteomes" id="UP000051020">
    <property type="component" value="Unassembled WGS sequence"/>
</dbReference>
<dbReference type="GeneID" id="49394190"/>
<keyword evidence="3" id="KW-1003">Cell membrane</keyword>
<protein>
    <submittedName>
        <fullName evidence="7">TagB3 protein</fullName>
    </submittedName>
</protein>
<gene>
    <name evidence="7" type="ORF">FD24_GL001433</name>
</gene>
<organism evidence="7 8">
    <name type="scientific">Lactiplantibacillus pentosus DSM 20314</name>
    <dbReference type="NCBI Taxonomy" id="1423791"/>
    <lineage>
        <taxon>Bacteria</taxon>
        <taxon>Bacillati</taxon>
        <taxon>Bacillota</taxon>
        <taxon>Bacilli</taxon>
        <taxon>Lactobacillales</taxon>
        <taxon>Lactobacillaceae</taxon>
        <taxon>Lactiplantibacillus</taxon>
    </lineage>
</organism>
<dbReference type="InterPro" id="IPR051612">
    <property type="entry name" value="Teichoic_Acid_Biosynth"/>
</dbReference>
<proteinExistence type="inferred from homology"/>